<proteinExistence type="predicted"/>
<dbReference type="SUPFAM" id="SSF117396">
    <property type="entry name" value="TM1631-like"/>
    <property type="match status" value="1"/>
</dbReference>
<comment type="caution">
    <text evidence="1">The sequence shown here is derived from an EMBL/GenBank/DDBJ whole genome shotgun (WGS) entry which is preliminary data.</text>
</comment>
<name>A0ABW0E5D6_9BACT</name>
<sequence length="267" mass="31549">MPKIGSLRQGSVKSGKALFYMKTIPNLYIGTSGWSYRWKGVFYPEDLPSADFLPYYAQHFNTTEINSSHYHYTMAKTIEKWLAITPPEFKFAAKFHKEITHVKRLANAEAEIEKWMSRYLLMGERLGPVLVQIPASLKFDRPLAEDFFRVLRDKYPEQIFAFEVRHKSWLEEEPIDLLRDYEITFVIADSPRWPKLDITTTDNVYLRLHGQERLYSGPYSDDALERYAFMINDWLLDEKQVWVYFNNTMFGNAVTDAKRLQEMLENL</sequence>
<organism evidence="1 2">
    <name type="scientific">Adhaeribacter terreus</name>
    <dbReference type="NCBI Taxonomy" id="529703"/>
    <lineage>
        <taxon>Bacteria</taxon>
        <taxon>Pseudomonadati</taxon>
        <taxon>Bacteroidota</taxon>
        <taxon>Cytophagia</taxon>
        <taxon>Cytophagales</taxon>
        <taxon>Hymenobacteraceae</taxon>
        <taxon>Adhaeribacter</taxon>
    </lineage>
</organism>
<evidence type="ECO:0000313" key="2">
    <source>
        <dbReference type="Proteomes" id="UP001596161"/>
    </source>
</evidence>
<dbReference type="EMBL" id="JBHSKT010000001">
    <property type="protein sequence ID" value="MFC5269537.1"/>
    <property type="molecule type" value="Genomic_DNA"/>
</dbReference>
<dbReference type="PANTHER" id="PTHR30348:SF4">
    <property type="entry name" value="DUF72 DOMAIN-CONTAINING PROTEIN"/>
    <property type="match status" value="1"/>
</dbReference>
<reference evidence="2" key="1">
    <citation type="journal article" date="2019" name="Int. J. Syst. Evol. Microbiol.">
        <title>The Global Catalogue of Microorganisms (GCM) 10K type strain sequencing project: providing services to taxonomists for standard genome sequencing and annotation.</title>
        <authorList>
            <consortium name="The Broad Institute Genomics Platform"/>
            <consortium name="The Broad Institute Genome Sequencing Center for Infectious Disease"/>
            <person name="Wu L."/>
            <person name="Ma J."/>
        </authorList>
    </citation>
    <scope>NUCLEOTIDE SEQUENCE [LARGE SCALE GENOMIC DNA]</scope>
    <source>
        <strain evidence="2">KACC 12602</strain>
    </source>
</reference>
<dbReference type="Gene3D" id="3.20.20.410">
    <property type="entry name" value="Protein of unknown function UPF0759"/>
    <property type="match status" value="1"/>
</dbReference>
<dbReference type="RefSeq" id="WP_378015913.1">
    <property type="nucleotide sequence ID" value="NZ_JBHSKT010000001.1"/>
</dbReference>
<evidence type="ECO:0000313" key="1">
    <source>
        <dbReference type="EMBL" id="MFC5269537.1"/>
    </source>
</evidence>
<dbReference type="InterPro" id="IPR036520">
    <property type="entry name" value="UPF0759_sf"/>
</dbReference>
<accession>A0ABW0E5D6</accession>
<dbReference type="Pfam" id="PF01904">
    <property type="entry name" value="DUF72"/>
    <property type="match status" value="1"/>
</dbReference>
<dbReference type="PANTHER" id="PTHR30348">
    <property type="entry name" value="UNCHARACTERIZED PROTEIN YECE"/>
    <property type="match status" value="1"/>
</dbReference>
<keyword evidence="2" id="KW-1185">Reference proteome</keyword>
<dbReference type="Proteomes" id="UP001596161">
    <property type="component" value="Unassembled WGS sequence"/>
</dbReference>
<dbReference type="InterPro" id="IPR002763">
    <property type="entry name" value="DUF72"/>
</dbReference>
<gene>
    <name evidence="1" type="ORF">ACFPIB_02870</name>
</gene>
<protein>
    <submittedName>
        <fullName evidence="1">DUF72 domain-containing protein</fullName>
    </submittedName>
</protein>